<dbReference type="RefSeq" id="XP_021819827.1">
    <property type="nucleotide sequence ID" value="XM_021964135.1"/>
</dbReference>
<gene>
    <name evidence="10" type="primary">LOC110761598</name>
</gene>
<evidence type="ECO:0000313" key="10">
    <source>
        <dbReference type="RefSeq" id="XP_021819827.1"/>
    </source>
</evidence>
<dbReference type="InterPro" id="IPR051681">
    <property type="entry name" value="Ser/Thr_Kinases-Pseudokinases"/>
</dbReference>
<dbReference type="KEGG" id="pavi:110761598"/>
<dbReference type="GeneID" id="110761598"/>
<protein>
    <submittedName>
        <fullName evidence="10">Serine/threonine-protein kinase HT1-like</fullName>
    </submittedName>
</protein>
<feature type="domain" description="Protein kinase" evidence="8">
    <location>
        <begin position="69"/>
        <end position="217"/>
    </location>
</feature>
<keyword evidence="9" id="KW-1185">Reference proteome</keyword>
<keyword evidence="1" id="KW-0808">Transferase</keyword>
<evidence type="ECO:0000256" key="3">
    <source>
        <dbReference type="ARBA" id="ARBA00022777"/>
    </source>
</evidence>
<dbReference type="PROSITE" id="PS50011">
    <property type="entry name" value="PROTEIN_KINASE_DOM"/>
    <property type="match status" value="1"/>
</dbReference>
<dbReference type="SUPFAM" id="SSF56112">
    <property type="entry name" value="Protein kinase-like (PK-like)"/>
    <property type="match status" value="1"/>
</dbReference>
<feature type="region of interest" description="Disordered" evidence="7">
    <location>
        <begin position="30"/>
        <end position="60"/>
    </location>
</feature>
<evidence type="ECO:0000313" key="9">
    <source>
        <dbReference type="Proteomes" id="UP000515124"/>
    </source>
</evidence>
<keyword evidence="2" id="KW-0547">Nucleotide-binding</keyword>
<dbReference type="InterPro" id="IPR011009">
    <property type="entry name" value="Kinase-like_dom_sf"/>
</dbReference>
<keyword evidence="3" id="KW-0418">Kinase</keyword>
<dbReference type="AlphaFoldDB" id="A0A6P5T045"/>
<keyword evidence="4" id="KW-0067">ATP-binding</keyword>
<dbReference type="InterPro" id="IPR020635">
    <property type="entry name" value="Tyr_kinase_cat_dom"/>
</dbReference>
<dbReference type="PANTHER" id="PTHR44329">
    <property type="entry name" value="SERINE/THREONINE-PROTEIN KINASE TNNI3K-RELATED"/>
    <property type="match status" value="1"/>
</dbReference>
<dbReference type="InterPro" id="IPR000719">
    <property type="entry name" value="Prot_kinase_dom"/>
</dbReference>
<dbReference type="GO" id="GO:0004674">
    <property type="term" value="F:protein serine/threonine kinase activity"/>
    <property type="evidence" value="ECO:0007669"/>
    <property type="project" value="UniProtKB-EC"/>
</dbReference>
<dbReference type="Pfam" id="PF07714">
    <property type="entry name" value="PK_Tyr_Ser-Thr"/>
    <property type="match status" value="1"/>
</dbReference>
<dbReference type="PANTHER" id="PTHR44329:SF160">
    <property type="entry name" value="OS05G0577700 PROTEIN"/>
    <property type="match status" value="1"/>
</dbReference>
<dbReference type="Gene3D" id="3.30.200.20">
    <property type="entry name" value="Phosphorylase Kinase, domain 1"/>
    <property type="match status" value="1"/>
</dbReference>
<accession>A0A6P5T045</accession>
<evidence type="ECO:0000256" key="4">
    <source>
        <dbReference type="ARBA" id="ARBA00022840"/>
    </source>
</evidence>
<dbReference type="SMART" id="SM00219">
    <property type="entry name" value="TyrKc"/>
    <property type="match status" value="1"/>
</dbReference>
<dbReference type="FunFam" id="3.30.200.20:FF:000034">
    <property type="entry name" value="Kinase suppressor of Ras 1"/>
    <property type="match status" value="1"/>
</dbReference>
<dbReference type="GO" id="GO:0005886">
    <property type="term" value="C:plasma membrane"/>
    <property type="evidence" value="ECO:0007669"/>
    <property type="project" value="TreeGrafter"/>
</dbReference>
<evidence type="ECO:0000256" key="7">
    <source>
        <dbReference type="SAM" id="MobiDB-lite"/>
    </source>
</evidence>
<dbReference type="GO" id="GO:0004713">
    <property type="term" value="F:protein tyrosine kinase activity"/>
    <property type="evidence" value="ECO:0007669"/>
    <property type="project" value="InterPro"/>
</dbReference>
<evidence type="ECO:0000256" key="2">
    <source>
        <dbReference type="ARBA" id="ARBA00022741"/>
    </source>
</evidence>
<comment type="catalytic activity">
    <reaction evidence="5">
        <text>L-threonyl-[protein] + ATP = O-phospho-L-threonyl-[protein] + ADP + H(+)</text>
        <dbReference type="Rhea" id="RHEA:46608"/>
        <dbReference type="Rhea" id="RHEA-COMP:11060"/>
        <dbReference type="Rhea" id="RHEA-COMP:11605"/>
        <dbReference type="ChEBI" id="CHEBI:15378"/>
        <dbReference type="ChEBI" id="CHEBI:30013"/>
        <dbReference type="ChEBI" id="CHEBI:30616"/>
        <dbReference type="ChEBI" id="CHEBI:61977"/>
        <dbReference type="ChEBI" id="CHEBI:456216"/>
        <dbReference type="EC" id="2.7.11.1"/>
    </reaction>
</comment>
<dbReference type="Proteomes" id="UP000515124">
    <property type="component" value="Unplaced"/>
</dbReference>
<dbReference type="InterPro" id="IPR001245">
    <property type="entry name" value="Ser-Thr/Tyr_kinase_cat_dom"/>
</dbReference>
<evidence type="ECO:0000256" key="6">
    <source>
        <dbReference type="ARBA" id="ARBA00048679"/>
    </source>
</evidence>
<sequence length="217" mass="24425">MKEKSESGGGYVRADQIDLKSLDEQLQKHLSRSWTMEKNKKREEEEEEEAASRQTASTRQDWEIDPSKLIVKGAIARGTFGTVHRGIYDGQDVAVKLLDWGEEGHRSDAEIASLRAAFTQEVAVWHKLDHPNVTKFIGATMGTSELHIQTDNGQVGMPRNVCCVVVEYCPGGALKSYLIKNRRKKLAFKLVVQLALDLARGSYSHTPSVFYFVLRIF</sequence>
<evidence type="ECO:0000259" key="8">
    <source>
        <dbReference type="PROSITE" id="PS50011"/>
    </source>
</evidence>
<name>A0A6P5T045_PRUAV</name>
<organism evidence="9 10">
    <name type="scientific">Prunus avium</name>
    <name type="common">Cherry</name>
    <name type="synonym">Cerasus avium</name>
    <dbReference type="NCBI Taxonomy" id="42229"/>
    <lineage>
        <taxon>Eukaryota</taxon>
        <taxon>Viridiplantae</taxon>
        <taxon>Streptophyta</taxon>
        <taxon>Embryophyta</taxon>
        <taxon>Tracheophyta</taxon>
        <taxon>Spermatophyta</taxon>
        <taxon>Magnoliopsida</taxon>
        <taxon>eudicotyledons</taxon>
        <taxon>Gunneridae</taxon>
        <taxon>Pentapetalae</taxon>
        <taxon>rosids</taxon>
        <taxon>fabids</taxon>
        <taxon>Rosales</taxon>
        <taxon>Rosaceae</taxon>
        <taxon>Amygdaloideae</taxon>
        <taxon>Amygdaleae</taxon>
        <taxon>Prunus</taxon>
    </lineage>
</organism>
<dbReference type="Gramene" id="Pav_sc0000009.1_g640.1.mk:mrna">
    <property type="protein sequence ID" value="Pav_sc0000009.1_g640.1.mk:mrna"/>
    <property type="gene ID" value="Pav_sc0000009.1_g640.1.mk"/>
</dbReference>
<proteinExistence type="predicted"/>
<evidence type="ECO:0000256" key="5">
    <source>
        <dbReference type="ARBA" id="ARBA00047899"/>
    </source>
</evidence>
<dbReference type="GO" id="GO:0005524">
    <property type="term" value="F:ATP binding"/>
    <property type="evidence" value="ECO:0007669"/>
    <property type="project" value="UniProtKB-KW"/>
</dbReference>
<evidence type="ECO:0000256" key="1">
    <source>
        <dbReference type="ARBA" id="ARBA00022679"/>
    </source>
</evidence>
<comment type="catalytic activity">
    <reaction evidence="6">
        <text>L-seryl-[protein] + ATP = O-phospho-L-seryl-[protein] + ADP + H(+)</text>
        <dbReference type="Rhea" id="RHEA:17989"/>
        <dbReference type="Rhea" id="RHEA-COMP:9863"/>
        <dbReference type="Rhea" id="RHEA-COMP:11604"/>
        <dbReference type="ChEBI" id="CHEBI:15378"/>
        <dbReference type="ChEBI" id="CHEBI:29999"/>
        <dbReference type="ChEBI" id="CHEBI:30616"/>
        <dbReference type="ChEBI" id="CHEBI:83421"/>
        <dbReference type="ChEBI" id="CHEBI:456216"/>
        <dbReference type="EC" id="2.7.11.1"/>
    </reaction>
</comment>
<reference evidence="10" key="1">
    <citation type="submission" date="2025-08" db="UniProtKB">
        <authorList>
            <consortium name="RefSeq"/>
        </authorList>
    </citation>
    <scope>IDENTIFICATION</scope>
</reference>